<dbReference type="GO" id="GO:0006281">
    <property type="term" value="P:DNA repair"/>
    <property type="evidence" value="ECO:0007669"/>
    <property type="project" value="UniProtKB-KW"/>
</dbReference>
<evidence type="ECO:0000256" key="14">
    <source>
        <dbReference type="ARBA" id="ARBA00038000"/>
    </source>
</evidence>
<dbReference type="GO" id="GO:0005524">
    <property type="term" value="F:ATP binding"/>
    <property type="evidence" value="ECO:0007669"/>
    <property type="project" value="UniProtKB-KW"/>
</dbReference>
<dbReference type="AlphaFoldDB" id="A0A4R7RP82"/>
<evidence type="ECO:0000256" key="12">
    <source>
        <dbReference type="ARBA" id="ARBA00023125"/>
    </source>
</evidence>
<dbReference type="Pfam" id="PF17755">
    <property type="entry name" value="UvrA_DNA-bind"/>
    <property type="match status" value="1"/>
</dbReference>
<dbReference type="PANTHER" id="PTHR43152:SF3">
    <property type="entry name" value="UVRABC SYSTEM PROTEIN A"/>
    <property type="match status" value="1"/>
</dbReference>
<dbReference type="EMBL" id="SOCA01000007">
    <property type="protein sequence ID" value="TDU67232.1"/>
    <property type="molecule type" value="Genomic_DNA"/>
</dbReference>
<evidence type="ECO:0000256" key="4">
    <source>
        <dbReference type="ARBA" id="ARBA00022737"/>
    </source>
</evidence>
<dbReference type="FunFam" id="3.40.50.300:FF:000028">
    <property type="entry name" value="UvrABC system protein A"/>
    <property type="match status" value="1"/>
</dbReference>
<keyword evidence="2" id="KW-0963">Cytoplasm</keyword>
<organism evidence="19 20">
    <name type="scientific">Prosthecobacter fusiformis</name>
    <dbReference type="NCBI Taxonomy" id="48464"/>
    <lineage>
        <taxon>Bacteria</taxon>
        <taxon>Pseudomonadati</taxon>
        <taxon>Verrucomicrobiota</taxon>
        <taxon>Verrucomicrobiia</taxon>
        <taxon>Verrucomicrobiales</taxon>
        <taxon>Verrucomicrobiaceae</taxon>
        <taxon>Prosthecobacter</taxon>
    </lineage>
</organism>
<keyword evidence="5" id="KW-0547">Nucleotide-binding</keyword>
<keyword evidence="7" id="KW-0228">DNA excision</keyword>
<keyword evidence="12" id="KW-0238">DNA-binding</keyword>
<dbReference type="InterPro" id="IPR027417">
    <property type="entry name" value="P-loop_NTPase"/>
</dbReference>
<evidence type="ECO:0000259" key="18">
    <source>
        <dbReference type="PROSITE" id="PS50893"/>
    </source>
</evidence>
<evidence type="ECO:0000256" key="2">
    <source>
        <dbReference type="ARBA" id="ARBA00022490"/>
    </source>
</evidence>
<keyword evidence="11" id="KW-0267">Excision nuclease</keyword>
<keyword evidence="20" id="KW-1185">Reference proteome</keyword>
<dbReference type="InterPro" id="IPR041552">
    <property type="entry name" value="UvrA_DNA-bd"/>
</dbReference>
<dbReference type="SUPFAM" id="SSF52540">
    <property type="entry name" value="P-loop containing nucleoside triphosphate hydrolases"/>
    <property type="match status" value="2"/>
</dbReference>
<dbReference type="PROSITE" id="PS50893">
    <property type="entry name" value="ABC_TRANSPORTER_2"/>
    <property type="match status" value="2"/>
</dbReference>
<dbReference type="InterPro" id="IPR003439">
    <property type="entry name" value="ABC_transporter-like_ATP-bd"/>
</dbReference>
<dbReference type="InterPro" id="IPR041102">
    <property type="entry name" value="UvrA_inter"/>
</dbReference>
<dbReference type="GO" id="GO:0005737">
    <property type="term" value="C:cytoplasm"/>
    <property type="evidence" value="ECO:0007669"/>
    <property type="project" value="UniProtKB-SubCell"/>
</dbReference>
<sequence length="1043" mass="113595">MAQDFIRVRGARQHNLKNVDVDIPRHKLVVLTGVSGSGKSSLAFDTLYAEGQRRYVQSLSAYARQFLDQLEKPDVDFIEGLSPAVAIEQVHSAPNPRSTIATVTEIYDYLRVLYAIAGQPHDPETGERLIKNTPAEIGERLLSLGEGTRVVVLSPQPPADGAALRALFEKLRRQGFVRVRLDGEIVELEEELKPSLREEHRVEIVVDRLVIREGVKARLMESIEAALRWNESEVQFLVSGAAEAKPDLLSFTTAYANPRTGYVIEKLTPQHFSFNTHLGACPTCEGVGTLMAPDPGLLVPDGEVSIQDGAVKTWWSRNPKLKLIHQRGVEALAKHFGVAVDAPFRGLPQGFKEALFHGTGDKAIPTGWATGANKRSLAKPYEGLLNEARRLYENAESDTLRAQLTRYMNPLPCPACEGKRLRKESLAVVLASEIGAREEISAQCAVISAQTSEPKKARGKTRTKDNAPPIPPLSTEHGALSTPVSISPSLLNIHYLCSLPIRDALIWVRNLSLTEHQRSYVEELQKEILKRLDFLEQVGLGYLALNRESGTLSGGEMQRIRLATQIGAGLAGVLYVLDEPSIGLHPADTERLIGTLLRLRDLGNTVLVVEHDEAMMRAADHVIEMGPAAGVHGGQLIAQGTPEEVMAMKESLTGAYLSEQLRITPPSGRVAPIGKPPSAATVSAAAMERSAQSQPGKKRTVLGEHFALRAEHPLPTWLTIHDAIEHNLKHVTASFPVGCLTAVTGPSGSGKSTLINRILMRALQRHFYHAKDEPGRHGSISGIEAFDKVVVIDQSPIGRSPRSNPATYTAAFGPIRELYSNLPLARVRGYEAGRFSFNVAGGRCEKCQGDGQIKIDMHFLADVYVTCDHCHGKRYNAETLEITFKGRNIAEVLEMTVSEASRFFGKASAIAEKLRTLEECGLGYVRLGQAGNTLSGGEAQRIKLSAELARKATGNTLYVLDEPTTGLHFADIQTLLQVLFRLRDAGNTVIVIEHHLDVIRCADWVVDLGPGGGNEGGHIVAEGTPEEVAKVTSSATGRFLNPA</sequence>
<dbReference type="Gene3D" id="1.10.8.280">
    <property type="entry name" value="ABC transporter ATPase domain-like"/>
    <property type="match status" value="2"/>
</dbReference>
<proteinExistence type="inferred from homology"/>
<dbReference type="Gene3D" id="3.30.190.20">
    <property type="match status" value="1"/>
</dbReference>
<dbReference type="GO" id="GO:0003677">
    <property type="term" value="F:DNA binding"/>
    <property type="evidence" value="ECO:0007669"/>
    <property type="project" value="UniProtKB-KW"/>
</dbReference>
<dbReference type="Pfam" id="PF17760">
    <property type="entry name" value="UvrA_inter"/>
    <property type="match status" value="1"/>
</dbReference>
<dbReference type="Proteomes" id="UP000295662">
    <property type="component" value="Unassembled WGS sequence"/>
</dbReference>
<dbReference type="InterPro" id="IPR017871">
    <property type="entry name" value="ABC_transporter-like_CS"/>
</dbReference>
<keyword evidence="8" id="KW-0863">Zinc-finger</keyword>
<evidence type="ECO:0000256" key="6">
    <source>
        <dbReference type="ARBA" id="ARBA00022763"/>
    </source>
</evidence>
<dbReference type="GO" id="GO:0016887">
    <property type="term" value="F:ATP hydrolysis activity"/>
    <property type="evidence" value="ECO:0007669"/>
    <property type="project" value="InterPro"/>
</dbReference>
<evidence type="ECO:0000256" key="16">
    <source>
        <dbReference type="ARBA" id="ARBA00042156"/>
    </source>
</evidence>
<evidence type="ECO:0000256" key="9">
    <source>
        <dbReference type="ARBA" id="ARBA00022833"/>
    </source>
</evidence>
<keyword evidence="6" id="KW-0227">DNA damage</keyword>
<keyword evidence="10" id="KW-0067">ATP-binding</keyword>
<reference evidence="19 20" key="1">
    <citation type="submission" date="2019-03" db="EMBL/GenBank/DDBJ databases">
        <title>Genomic Encyclopedia of Archaeal and Bacterial Type Strains, Phase II (KMG-II): from individual species to whole genera.</title>
        <authorList>
            <person name="Goeker M."/>
        </authorList>
    </citation>
    <scope>NUCLEOTIDE SEQUENCE [LARGE SCALE GENOMIC DNA]</scope>
    <source>
        <strain evidence="19 20">ATCC 25309</strain>
    </source>
</reference>
<evidence type="ECO:0000256" key="17">
    <source>
        <dbReference type="SAM" id="MobiDB-lite"/>
    </source>
</evidence>
<evidence type="ECO:0000256" key="1">
    <source>
        <dbReference type="ARBA" id="ARBA00004496"/>
    </source>
</evidence>
<name>A0A4R7RP82_9BACT</name>
<dbReference type="GO" id="GO:0008270">
    <property type="term" value="F:zinc ion binding"/>
    <property type="evidence" value="ECO:0007669"/>
    <property type="project" value="UniProtKB-KW"/>
</dbReference>
<evidence type="ECO:0000256" key="5">
    <source>
        <dbReference type="ARBA" id="ARBA00022741"/>
    </source>
</evidence>
<evidence type="ECO:0000256" key="7">
    <source>
        <dbReference type="ARBA" id="ARBA00022769"/>
    </source>
</evidence>
<evidence type="ECO:0000256" key="15">
    <source>
        <dbReference type="ARBA" id="ARBA00039316"/>
    </source>
</evidence>
<evidence type="ECO:0000256" key="10">
    <source>
        <dbReference type="ARBA" id="ARBA00022840"/>
    </source>
</evidence>
<dbReference type="PROSITE" id="PS00211">
    <property type="entry name" value="ABC_TRANSPORTER_1"/>
    <property type="match status" value="2"/>
</dbReference>
<dbReference type="FunFam" id="3.40.50.300:FF:000272">
    <property type="entry name" value="UvrABC system protein A"/>
    <property type="match status" value="1"/>
</dbReference>
<comment type="similarity">
    <text evidence="14">Belongs to the ABC transporter superfamily. UvrA family.</text>
</comment>
<evidence type="ECO:0000313" key="20">
    <source>
        <dbReference type="Proteomes" id="UP000295662"/>
    </source>
</evidence>
<evidence type="ECO:0000256" key="11">
    <source>
        <dbReference type="ARBA" id="ARBA00022881"/>
    </source>
</evidence>
<comment type="caution">
    <text evidence="19">The sequence shown here is derived from an EMBL/GenBank/DDBJ whole genome shotgun (WGS) entry which is preliminary data.</text>
</comment>
<evidence type="ECO:0000313" key="19">
    <source>
        <dbReference type="EMBL" id="TDU67232.1"/>
    </source>
</evidence>
<dbReference type="SMART" id="SM00382">
    <property type="entry name" value="AAA"/>
    <property type="match status" value="2"/>
</dbReference>
<evidence type="ECO:0000256" key="3">
    <source>
        <dbReference type="ARBA" id="ARBA00022723"/>
    </source>
</evidence>
<dbReference type="CDD" id="cd03271">
    <property type="entry name" value="ABC_UvrA_II"/>
    <property type="match status" value="1"/>
</dbReference>
<dbReference type="GO" id="GO:0004518">
    <property type="term" value="F:nuclease activity"/>
    <property type="evidence" value="ECO:0007669"/>
    <property type="project" value="UniProtKB-KW"/>
</dbReference>
<dbReference type="PANTHER" id="PTHR43152">
    <property type="entry name" value="UVRABC SYSTEM PROTEIN A"/>
    <property type="match status" value="1"/>
</dbReference>
<evidence type="ECO:0000256" key="8">
    <source>
        <dbReference type="ARBA" id="ARBA00022771"/>
    </source>
</evidence>
<feature type="domain" description="ABC transporter" evidence="18">
    <location>
        <begin position="324"/>
        <end position="658"/>
    </location>
</feature>
<dbReference type="Gene3D" id="1.20.1580.10">
    <property type="entry name" value="ABC transporter ATPase like domain"/>
    <property type="match status" value="4"/>
</dbReference>
<protein>
    <recommendedName>
        <fullName evidence="15">UvrABC system protein A</fullName>
    </recommendedName>
    <alternativeName>
        <fullName evidence="16">Excinuclease ABC subunit A</fullName>
    </alternativeName>
</protein>
<keyword evidence="13" id="KW-0234">DNA repair</keyword>
<keyword evidence="9" id="KW-0862">Zinc</keyword>
<keyword evidence="3" id="KW-0479">Metal-binding</keyword>
<accession>A0A4R7RP82</accession>
<gene>
    <name evidence="19" type="ORF">EI77_03434</name>
</gene>
<dbReference type="InterPro" id="IPR003593">
    <property type="entry name" value="AAA+_ATPase"/>
</dbReference>
<dbReference type="Gene3D" id="3.40.50.300">
    <property type="entry name" value="P-loop containing nucleotide triphosphate hydrolases"/>
    <property type="match status" value="3"/>
</dbReference>
<feature type="region of interest" description="Disordered" evidence="17">
    <location>
        <begin position="451"/>
        <end position="479"/>
    </location>
</feature>
<keyword evidence="4" id="KW-0677">Repeat</keyword>
<evidence type="ECO:0000256" key="13">
    <source>
        <dbReference type="ARBA" id="ARBA00023204"/>
    </source>
</evidence>
<comment type="subcellular location">
    <subcellularLocation>
        <location evidence="1">Cytoplasm</location>
    </subcellularLocation>
</comment>
<dbReference type="RefSeq" id="WP_243838905.1">
    <property type="nucleotide sequence ID" value="NZ_SOCA01000007.1"/>
</dbReference>
<feature type="domain" description="ABC transporter" evidence="18">
    <location>
        <begin position="708"/>
        <end position="1035"/>
    </location>
</feature>